<evidence type="ECO:0000256" key="1">
    <source>
        <dbReference type="ARBA" id="ARBA00005384"/>
    </source>
</evidence>
<dbReference type="InterPro" id="IPR015424">
    <property type="entry name" value="PyrdxlP-dep_Trfase"/>
</dbReference>
<keyword evidence="2" id="KW-0663">Pyridoxal phosphate</keyword>
<evidence type="ECO:0000256" key="5">
    <source>
        <dbReference type="ARBA" id="ARBA00023163"/>
    </source>
</evidence>
<dbReference type="CDD" id="cd07377">
    <property type="entry name" value="WHTH_GntR"/>
    <property type="match status" value="1"/>
</dbReference>
<dbReference type="Gene3D" id="3.40.640.10">
    <property type="entry name" value="Type I PLP-dependent aspartate aminotransferase-like (Major domain)"/>
    <property type="match status" value="1"/>
</dbReference>
<dbReference type="SMART" id="SM00345">
    <property type="entry name" value="HTH_GNTR"/>
    <property type="match status" value="1"/>
</dbReference>
<dbReference type="GO" id="GO:0003700">
    <property type="term" value="F:DNA-binding transcription factor activity"/>
    <property type="evidence" value="ECO:0007669"/>
    <property type="project" value="InterPro"/>
</dbReference>
<evidence type="ECO:0000256" key="4">
    <source>
        <dbReference type="ARBA" id="ARBA00023125"/>
    </source>
</evidence>
<evidence type="ECO:0000259" key="6">
    <source>
        <dbReference type="PROSITE" id="PS50949"/>
    </source>
</evidence>
<dbReference type="InterPro" id="IPR004839">
    <property type="entry name" value="Aminotransferase_I/II_large"/>
</dbReference>
<dbReference type="PANTHER" id="PTHR46577">
    <property type="entry name" value="HTH-TYPE TRANSCRIPTIONAL REGULATORY PROTEIN GABR"/>
    <property type="match status" value="1"/>
</dbReference>
<name>A0A5E4YPR3_9BURK</name>
<evidence type="ECO:0000313" key="7">
    <source>
        <dbReference type="EMBL" id="VVE50338.1"/>
    </source>
</evidence>
<dbReference type="Gene3D" id="1.10.10.10">
    <property type="entry name" value="Winged helix-like DNA-binding domain superfamily/Winged helix DNA-binding domain"/>
    <property type="match status" value="1"/>
</dbReference>
<dbReference type="InterPro" id="IPR000524">
    <property type="entry name" value="Tscrpt_reg_HTH_GntR"/>
</dbReference>
<dbReference type="GO" id="GO:0030170">
    <property type="term" value="F:pyridoxal phosphate binding"/>
    <property type="evidence" value="ECO:0007669"/>
    <property type="project" value="InterPro"/>
</dbReference>
<dbReference type="PANTHER" id="PTHR46577:SF1">
    <property type="entry name" value="HTH-TYPE TRANSCRIPTIONAL REGULATORY PROTEIN GABR"/>
    <property type="match status" value="1"/>
</dbReference>
<keyword evidence="8" id="KW-1185">Reference proteome</keyword>
<evidence type="ECO:0000256" key="2">
    <source>
        <dbReference type="ARBA" id="ARBA00022898"/>
    </source>
</evidence>
<keyword evidence="4 7" id="KW-0238">DNA-binding</keyword>
<accession>A0A5E4YPR3</accession>
<dbReference type="InterPro" id="IPR051446">
    <property type="entry name" value="HTH_trans_reg/aminotransferase"/>
</dbReference>
<protein>
    <submittedName>
        <fullName evidence="7">DNA-binding protein</fullName>
    </submittedName>
</protein>
<gene>
    <name evidence="7" type="ORF">PHO31112_04652</name>
</gene>
<dbReference type="SUPFAM" id="SSF53383">
    <property type="entry name" value="PLP-dependent transferases"/>
    <property type="match status" value="1"/>
</dbReference>
<dbReference type="SUPFAM" id="SSF46785">
    <property type="entry name" value="Winged helix' DNA-binding domain"/>
    <property type="match status" value="1"/>
</dbReference>
<feature type="domain" description="HTH gntR-type" evidence="6">
    <location>
        <begin position="21"/>
        <end position="89"/>
    </location>
</feature>
<keyword evidence="5" id="KW-0804">Transcription</keyword>
<evidence type="ECO:0000313" key="8">
    <source>
        <dbReference type="Proteomes" id="UP000343317"/>
    </source>
</evidence>
<dbReference type="InterPro" id="IPR015421">
    <property type="entry name" value="PyrdxlP-dep_Trfase_major"/>
</dbReference>
<dbReference type="CDD" id="cd00609">
    <property type="entry name" value="AAT_like"/>
    <property type="match status" value="1"/>
</dbReference>
<keyword evidence="3" id="KW-0805">Transcription regulation</keyword>
<proteinExistence type="inferred from homology"/>
<dbReference type="PROSITE" id="PS50949">
    <property type="entry name" value="HTH_GNTR"/>
    <property type="match status" value="1"/>
</dbReference>
<reference evidence="7 8" key="1">
    <citation type="submission" date="2019-08" db="EMBL/GenBank/DDBJ databases">
        <authorList>
            <person name="Peeters C."/>
        </authorList>
    </citation>
    <scope>NUCLEOTIDE SEQUENCE [LARGE SCALE GENOMIC DNA]</scope>
    <source>
        <strain evidence="7 8">LMG 31112</strain>
    </source>
</reference>
<dbReference type="Pfam" id="PF00392">
    <property type="entry name" value="GntR"/>
    <property type="match status" value="1"/>
</dbReference>
<comment type="similarity">
    <text evidence="1">In the C-terminal section; belongs to the class-I pyridoxal-phosphate-dependent aminotransferase family.</text>
</comment>
<dbReference type="AlphaFoldDB" id="A0A5E4YPR3"/>
<dbReference type="Proteomes" id="UP000343317">
    <property type="component" value="Unassembled WGS sequence"/>
</dbReference>
<sequence>MNKRATLPVWGTFIVDPASALPFQEQIASHLRNAVLRGHLRPGARLPPSRSFAAELGVSRQTVVLAYDRLVAEGYAQGRRGSGIYVPDVLPEDLAPPAIGREVSETAARDDAYRGLSRRGSGLVKLPITPVPRGPGLLAPGTPALDAFPYDTWARLSARFWRSRPSIDQLGYADPAGFLPLRAAIAEHLGATRGLPCGADDVVITSGSQHAIELAARLLTDPGDAVWVENPGFIAGHSAIESAGARIVPVPVDMEGLDVNAGMRLAGEARLAVVTPSHQYPLGVTMSLRRRLALLDWAEQASAWIVEDDCDGDYRYAGRPLQPLRALARQSAANRVVYVGTFAKVLAPGLRLGFLIAPPSLAGAFAHARGLVDRQSPPPLQVVLAEFIGEGHFATHLRRMRMLYAERRDALLTALERHCPDVLDWGTAPNAGLHLVARLRDADTPDVDLTVWGAAAALGLQTPPLSPHFRTGGEAGLVIGFGATRPDNMSGAVRRLRRAIRG</sequence>
<dbReference type="EMBL" id="CABPSM010000019">
    <property type="protein sequence ID" value="VVE50338.1"/>
    <property type="molecule type" value="Genomic_DNA"/>
</dbReference>
<dbReference type="GO" id="GO:0003677">
    <property type="term" value="F:DNA binding"/>
    <property type="evidence" value="ECO:0007669"/>
    <property type="project" value="UniProtKB-KW"/>
</dbReference>
<dbReference type="Pfam" id="PF00155">
    <property type="entry name" value="Aminotran_1_2"/>
    <property type="match status" value="1"/>
</dbReference>
<dbReference type="RefSeq" id="WP_150623471.1">
    <property type="nucleotide sequence ID" value="NZ_CABPSM010000019.1"/>
</dbReference>
<dbReference type="InterPro" id="IPR036390">
    <property type="entry name" value="WH_DNA-bd_sf"/>
</dbReference>
<dbReference type="InterPro" id="IPR036388">
    <property type="entry name" value="WH-like_DNA-bd_sf"/>
</dbReference>
<evidence type="ECO:0000256" key="3">
    <source>
        <dbReference type="ARBA" id="ARBA00023015"/>
    </source>
</evidence>
<organism evidence="7 8">
    <name type="scientific">Pandoraea horticolens</name>
    <dbReference type="NCBI Taxonomy" id="2508298"/>
    <lineage>
        <taxon>Bacteria</taxon>
        <taxon>Pseudomonadati</taxon>
        <taxon>Pseudomonadota</taxon>
        <taxon>Betaproteobacteria</taxon>
        <taxon>Burkholderiales</taxon>
        <taxon>Burkholderiaceae</taxon>
        <taxon>Pandoraea</taxon>
    </lineage>
</organism>